<dbReference type="Pfam" id="PF00857">
    <property type="entry name" value="Isochorismatase"/>
    <property type="match status" value="1"/>
</dbReference>
<dbReference type="InterPro" id="IPR000868">
    <property type="entry name" value="Isochorismatase-like_dom"/>
</dbReference>
<dbReference type="InterPro" id="IPR036380">
    <property type="entry name" value="Isochorismatase-like_sf"/>
</dbReference>
<evidence type="ECO:0000256" key="1">
    <source>
        <dbReference type="ARBA" id="ARBA00022801"/>
    </source>
</evidence>
<protein>
    <submittedName>
        <fullName evidence="3">Cysteine hydrolase family protein</fullName>
    </submittedName>
</protein>
<dbReference type="InterPro" id="IPR050272">
    <property type="entry name" value="Isochorismatase-like_hydrls"/>
</dbReference>
<feature type="domain" description="Isochorismatase-like" evidence="2">
    <location>
        <begin position="28"/>
        <end position="218"/>
    </location>
</feature>
<keyword evidence="1 3" id="KW-0378">Hydrolase</keyword>
<proteinExistence type="predicted"/>
<dbReference type="CDD" id="cd00431">
    <property type="entry name" value="cysteine_hydrolases"/>
    <property type="match status" value="1"/>
</dbReference>
<dbReference type="Proteomes" id="UP001595799">
    <property type="component" value="Unassembled WGS sequence"/>
</dbReference>
<dbReference type="GO" id="GO:0016787">
    <property type="term" value="F:hydrolase activity"/>
    <property type="evidence" value="ECO:0007669"/>
    <property type="project" value="UniProtKB-KW"/>
</dbReference>
<dbReference type="EMBL" id="JBHSCW010000006">
    <property type="protein sequence ID" value="MFC4352198.1"/>
    <property type="molecule type" value="Genomic_DNA"/>
</dbReference>
<sequence length="232" mass="25651">MNKTLSTIPPVDAEDGSYRYRPIEPGKTALLSIDMQNMEAGKPLRERARTEGTAEWKKRDFFERVESVVIPAQQRLQAAARAAGIEVIFTVIESLTQDGRDRSLDHKISRLHAAKGSWEAAVIDEVAPVGDEIVIPKTASGVFNSTNIEYVLRNLGIEYLVMYGVITDQCVESAVRDAADRGFMVTEIEDACATYTEDRHQRSIEAMDGHYARAMTADAFIAELQGLGLKTA</sequence>
<accession>A0ABV8UNZ4</accession>
<organism evidence="3 4">
    <name type="scientific">Fodinicurvata halophila</name>
    <dbReference type="NCBI Taxonomy" id="1419723"/>
    <lineage>
        <taxon>Bacteria</taxon>
        <taxon>Pseudomonadati</taxon>
        <taxon>Pseudomonadota</taxon>
        <taxon>Alphaproteobacteria</taxon>
        <taxon>Rhodospirillales</taxon>
        <taxon>Rhodovibrionaceae</taxon>
        <taxon>Fodinicurvata</taxon>
    </lineage>
</organism>
<dbReference type="Gene3D" id="3.40.50.850">
    <property type="entry name" value="Isochorismatase-like"/>
    <property type="match status" value="1"/>
</dbReference>
<evidence type="ECO:0000313" key="4">
    <source>
        <dbReference type="Proteomes" id="UP001595799"/>
    </source>
</evidence>
<dbReference type="RefSeq" id="WP_382422545.1">
    <property type="nucleotide sequence ID" value="NZ_JBHSCW010000006.1"/>
</dbReference>
<evidence type="ECO:0000313" key="3">
    <source>
        <dbReference type="EMBL" id="MFC4352198.1"/>
    </source>
</evidence>
<comment type="caution">
    <text evidence="3">The sequence shown here is derived from an EMBL/GenBank/DDBJ whole genome shotgun (WGS) entry which is preliminary data.</text>
</comment>
<name>A0ABV8UNZ4_9PROT</name>
<dbReference type="SUPFAM" id="SSF52499">
    <property type="entry name" value="Isochorismatase-like hydrolases"/>
    <property type="match status" value="1"/>
</dbReference>
<dbReference type="PANTHER" id="PTHR43540:SF1">
    <property type="entry name" value="ISOCHORISMATASE HYDROLASE"/>
    <property type="match status" value="1"/>
</dbReference>
<keyword evidence="4" id="KW-1185">Reference proteome</keyword>
<dbReference type="PANTHER" id="PTHR43540">
    <property type="entry name" value="PEROXYUREIDOACRYLATE/UREIDOACRYLATE AMIDOHYDROLASE-RELATED"/>
    <property type="match status" value="1"/>
</dbReference>
<evidence type="ECO:0000259" key="2">
    <source>
        <dbReference type="Pfam" id="PF00857"/>
    </source>
</evidence>
<gene>
    <name evidence="3" type="ORF">ACFOW6_11675</name>
</gene>
<reference evidence="4" key="1">
    <citation type="journal article" date="2019" name="Int. J. Syst. Evol. Microbiol.">
        <title>The Global Catalogue of Microorganisms (GCM) 10K type strain sequencing project: providing services to taxonomists for standard genome sequencing and annotation.</title>
        <authorList>
            <consortium name="The Broad Institute Genomics Platform"/>
            <consortium name="The Broad Institute Genome Sequencing Center for Infectious Disease"/>
            <person name="Wu L."/>
            <person name="Ma J."/>
        </authorList>
    </citation>
    <scope>NUCLEOTIDE SEQUENCE [LARGE SCALE GENOMIC DNA]</scope>
    <source>
        <strain evidence="4">CECT 8472</strain>
    </source>
</reference>